<dbReference type="Gene3D" id="3.90.75.20">
    <property type="match status" value="1"/>
</dbReference>
<dbReference type="AlphaFoldDB" id="A0A9X2XZW7"/>
<dbReference type="InterPro" id="IPR054307">
    <property type="entry name" value="I-HmuI_NUMOD-like"/>
</dbReference>
<dbReference type="SUPFAM" id="SSF64496">
    <property type="entry name" value="DNA-binding domain of intron-encoded endonucleases"/>
    <property type="match status" value="2"/>
</dbReference>
<dbReference type="Gene3D" id="1.10.10.10">
    <property type="entry name" value="Winged helix-like DNA-binding domain superfamily/Winged helix DNA-binding domain"/>
    <property type="match status" value="3"/>
</dbReference>
<dbReference type="InterPro" id="IPR010896">
    <property type="entry name" value="NUMOD1"/>
</dbReference>
<proteinExistence type="predicted"/>
<reference evidence="4" key="1">
    <citation type="submission" date="2022-09" db="EMBL/GenBank/DDBJ databases">
        <authorList>
            <person name="Yuan C."/>
            <person name="Ke Z."/>
        </authorList>
    </citation>
    <scope>NUCLEOTIDE SEQUENCE</scope>
    <source>
        <strain evidence="4">LB-8</strain>
    </source>
</reference>
<dbReference type="SUPFAM" id="SSF54060">
    <property type="entry name" value="His-Me finger endonucleases"/>
    <property type="match status" value="1"/>
</dbReference>
<dbReference type="GO" id="GO:0003677">
    <property type="term" value="F:DNA binding"/>
    <property type="evidence" value="ECO:0007669"/>
    <property type="project" value="UniProtKB-KW"/>
</dbReference>
<keyword evidence="5" id="KW-1185">Reference proteome</keyword>
<dbReference type="SMART" id="SM00497">
    <property type="entry name" value="IENR1"/>
    <property type="match status" value="3"/>
</dbReference>
<dbReference type="InterPro" id="IPR036388">
    <property type="entry name" value="WH-like_DNA-bd_sf"/>
</dbReference>
<reference evidence="4" key="2">
    <citation type="submission" date="2023-04" db="EMBL/GenBank/DDBJ databases">
        <title>Paracnuella aquatica gen. nov., sp. nov., a member of the family Chitinophagaceae isolated from a hot spring.</title>
        <authorList>
            <person name="Wang C."/>
        </authorList>
    </citation>
    <scope>NUCLEOTIDE SEQUENCE</scope>
    <source>
        <strain evidence="4">LB-8</strain>
    </source>
</reference>
<dbReference type="InterPro" id="IPR010902">
    <property type="entry name" value="NUMOD4"/>
</dbReference>
<dbReference type="RefSeq" id="WP_279299229.1">
    <property type="nucleotide sequence ID" value="NZ_JAOTIF010000023.1"/>
</dbReference>
<feature type="domain" description="Nuclease-associated modular DNA-binding 1" evidence="1">
    <location>
        <begin position="325"/>
        <end position="357"/>
    </location>
</feature>
<dbReference type="Pfam" id="PF07453">
    <property type="entry name" value="NUMOD1"/>
    <property type="match status" value="1"/>
</dbReference>
<protein>
    <submittedName>
        <fullName evidence="4">NUMOD1 domain-containing DNA-binding protein</fullName>
    </submittedName>
</protein>
<gene>
    <name evidence="4" type="ORF">OCK74_21910</name>
</gene>
<dbReference type="Pfam" id="PF22083">
    <property type="entry name" value="I-HmuI_NUMOD-like"/>
    <property type="match status" value="1"/>
</dbReference>
<accession>A0A9X2XZW7</accession>
<dbReference type="InterPro" id="IPR044925">
    <property type="entry name" value="His-Me_finger_sf"/>
</dbReference>
<evidence type="ECO:0000259" key="3">
    <source>
        <dbReference type="Pfam" id="PF22083"/>
    </source>
</evidence>
<dbReference type="Pfam" id="PF07463">
    <property type="entry name" value="NUMOD4"/>
    <property type="match status" value="1"/>
</dbReference>
<comment type="caution">
    <text evidence="4">The sequence shown here is derived from an EMBL/GenBank/DDBJ whole genome shotgun (WGS) entry which is preliminary data.</text>
</comment>
<keyword evidence="4" id="KW-0238">DNA-binding</keyword>
<sequence length="377" mass="42534">METELTYPYQNLDLTDIKGEQWEDIPGLDGYYRISNLGRTKRMAFEILCSNSQIRRIKEKILAPELAVQENHSVNDKNYFLRIKIMQAGVVYNFSVARLVYYSFVKNFDLSNQSLVVIPKDGNGKNIHPKNLKLVDISQKQQRIFDRGRLIKHLPDAYDEFVSQGLTKSTNPFCKQISQYTLEGKRIQTYPSTQVAAQVLGISENGINSVLKGRQVSCGGYVWRYGEEKRVDMKAIMEERSLHRKKLVGQKVTQYSPEGKRVATFLTISDAARATGLGSDGICAALSGKQRSAGGFIWKKGWGKPEIDLSNYVFGEALRAQKRFKQVYQYSPEGRLLTTYPSVKDAAAAHGISPTYISTVLNKGKLAKGFLWETSSK</sequence>
<dbReference type="Proteomes" id="UP001155483">
    <property type="component" value="Unassembled WGS sequence"/>
</dbReference>
<dbReference type="EMBL" id="JAOTIF010000023">
    <property type="protein sequence ID" value="MCU7551792.1"/>
    <property type="molecule type" value="Genomic_DNA"/>
</dbReference>
<feature type="domain" description="DNA endonuclease I-HmuI-like NUMOD-like" evidence="3">
    <location>
        <begin position="187"/>
        <end position="223"/>
    </location>
</feature>
<dbReference type="GO" id="GO:0016788">
    <property type="term" value="F:hydrolase activity, acting on ester bonds"/>
    <property type="evidence" value="ECO:0007669"/>
    <property type="project" value="InterPro"/>
</dbReference>
<name>A0A9X2XZW7_9BACT</name>
<evidence type="ECO:0000259" key="2">
    <source>
        <dbReference type="Pfam" id="PF07463"/>
    </source>
</evidence>
<feature type="domain" description="NUMOD4" evidence="2">
    <location>
        <begin position="20"/>
        <end position="65"/>
    </location>
</feature>
<dbReference type="InterPro" id="IPR003647">
    <property type="entry name" value="Intron_nuc_1_rpt"/>
</dbReference>
<evidence type="ECO:0000313" key="5">
    <source>
        <dbReference type="Proteomes" id="UP001155483"/>
    </source>
</evidence>
<evidence type="ECO:0000313" key="4">
    <source>
        <dbReference type="EMBL" id="MCU7551792.1"/>
    </source>
</evidence>
<evidence type="ECO:0000259" key="1">
    <source>
        <dbReference type="Pfam" id="PF07453"/>
    </source>
</evidence>
<organism evidence="4 5">
    <name type="scientific">Paraflavisolibacter caeni</name>
    <dbReference type="NCBI Taxonomy" id="2982496"/>
    <lineage>
        <taxon>Bacteria</taxon>
        <taxon>Pseudomonadati</taxon>
        <taxon>Bacteroidota</taxon>
        <taxon>Chitinophagia</taxon>
        <taxon>Chitinophagales</taxon>
        <taxon>Chitinophagaceae</taxon>
        <taxon>Paraflavisolibacter</taxon>
    </lineage>
</organism>